<name>A0ABT4JM48_9LACO</name>
<evidence type="ECO:0000256" key="2">
    <source>
        <dbReference type="ARBA" id="ARBA00023125"/>
    </source>
</evidence>
<dbReference type="Proteomes" id="UP001081467">
    <property type="component" value="Unassembled WGS sequence"/>
</dbReference>
<evidence type="ECO:0000256" key="1">
    <source>
        <dbReference type="ARBA" id="ARBA00023015"/>
    </source>
</evidence>
<dbReference type="RefSeq" id="WP_269023697.1">
    <property type="nucleotide sequence ID" value="NZ_JANXKW010000001.1"/>
</dbReference>
<dbReference type="SMART" id="SM00354">
    <property type="entry name" value="HTH_LACI"/>
    <property type="match status" value="1"/>
</dbReference>
<evidence type="ECO:0000259" key="4">
    <source>
        <dbReference type="PROSITE" id="PS50932"/>
    </source>
</evidence>
<keyword evidence="2 5" id="KW-0238">DNA-binding</keyword>
<sequence>MVTIRDVATAADVAVSTASRALNNNPRISQKSRDRIQLIAKDMGYRVNSNAKNLSLGESNVVGVIFPVTKVGNQENTFHIDMMRGVNKELAPRKYVMSVAMGQTDTELLSNVQAMVLEAQIHRFILLYSKKNDMVTQFLSTQNDVRYVVIGEPVDSGTQFYVNNDNVLAGFDATKFLERTYNSKHILFIKSNKNWNFEIQREHGFNHAIDELKIKRESSNLGLRHGNDNSDRLISYIKAHSNVDGVVAADDMIGFTFFNFWEKTFNKDIPVIVFNNNQLFSRMGNNNFHCVDLYPDKLGQEAAKLVFSDDTRGYIVVPHKVR</sequence>
<dbReference type="SUPFAM" id="SSF47413">
    <property type="entry name" value="lambda repressor-like DNA-binding domains"/>
    <property type="match status" value="1"/>
</dbReference>
<feature type="domain" description="HTH lacI-type" evidence="4">
    <location>
        <begin position="2"/>
        <end position="56"/>
    </location>
</feature>
<protein>
    <submittedName>
        <fullName evidence="5">LacI family DNA-binding transcriptional regulator</fullName>
    </submittedName>
</protein>
<keyword evidence="3" id="KW-0804">Transcription</keyword>
<dbReference type="EMBL" id="JANXLI010000001">
    <property type="protein sequence ID" value="MCZ2491061.1"/>
    <property type="molecule type" value="Genomic_DNA"/>
</dbReference>
<dbReference type="InterPro" id="IPR010982">
    <property type="entry name" value="Lambda_DNA-bd_dom_sf"/>
</dbReference>
<proteinExistence type="predicted"/>
<dbReference type="GO" id="GO:0003677">
    <property type="term" value="F:DNA binding"/>
    <property type="evidence" value="ECO:0007669"/>
    <property type="project" value="UniProtKB-KW"/>
</dbReference>
<dbReference type="Gene3D" id="3.40.50.2300">
    <property type="match status" value="2"/>
</dbReference>
<evidence type="ECO:0000313" key="6">
    <source>
        <dbReference type="Proteomes" id="UP001081467"/>
    </source>
</evidence>
<keyword evidence="1" id="KW-0805">Transcription regulation</keyword>
<dbReference type="SUPFAM" id="SSF53822">
    <property type="entry name" value="Periplasmic binding protein-like I"/>
    <property type="match status" value="1"/>
</dbReference>
<dbReference type="Pfam" id="PF00356">
    <property type="entry name" value="LacI"/>
    <property type="match status" value="1"/>
</dbReference>
<reference evidence="5" key="1">
    <citation type="submission" date="2022-09" db="EMBL/GenBank/DDBJ databases">
        <title>Diversity of Dellaglioa algida.</title>
        <authorList>
            <person name="Matthias E."/>
            <person name="Werum V."/>
        </authorList>
    </citation>
    <scope>NUCLEOTIDE SEQUENCE</scope>
    <source>
        <strain evidence="5">TMW 2.2523</strain>
    </source>
</reference>
<dbReference type="InterPro" id="IPR028082">
    <property type="entry name" value="Peripla_BP_I"/>
</dbReference>
<dbReference type="CDD" id="cd06294">
    <property type="entry name" value="PBP1_MalR-like"/>
    <property type="match status" value="1"/>
</dbReference>
<gene>
    <name evidence="5" type="ORF">N0K80_02720</name>
</gene>
<comment type="caution">
    <text evidence="5">The sequence shown here is derived from an EMBL/GenBank/DDBJ whole genome shotgun (WGS) entry which is preliminary data.</text>
</comment>
<dbReference type="CDD" id="cd01392">
    <property type="entry name" value="HTH_LacI"/>
    <property type="match status" value="1"/>
</dbReference>
<dbReference type="PROSITE" id="PS50932">
    <property type="entry name" value="HTH_LACI_2"/>
    <property type="match status" value="1"/>
</dbReference>
<keyword evidence="6" id="KW-1185">Reference proteome</keyword>
<dbReference type="InterPro" id="IPR000843">
    <property type="entry name" value="HTH_LacI"/>
</dbReference>
<dbReference type="PANTHER" id="PTHR30146:SF109">
    <property type="entry name" value="HTH-TYPE TRANSCRIPTIONAL REGULATOR GALS"/>
    <property type="match status" value="1"/>
</dbReference>
<evidence type="ECO:0000256" key="3">
    <source>
        <dbReference type="ARBA" id="ARBA00023163"/>
    </source>
</evidence>
<evidence type="ECO:0000313" key="5">
    <source>
        <dbReference type="EMBL" id="MCZ2491061.1"/>
    </source>
</evidence>
<dbReference type="PANTHER" id="PTHR30146">
    <property type="entry name" value="LACI-RELATED TRANSCRIPTIONAL REPRESSOR"/>
    <property type="match status" value="1"/>
</dbReference>
<dbReference type="Gene3D" id="1.10.260.40">
    <property type="entry name" value="lambda repressor-like DNA-binding domains"/>
    <property type="match status" value="1"/>
</dbReference>
<accession>A0ABT4JM48</accession>
<organism evidence="5 6">
    <name type="scientific">Dellaglioa carnosa</name>
    <dbReference type="NCBI Taxonomy" id="2995136"/>
    <lineage>
        <taxon>Bacteria</taxon>
        <taxon>Bacillati</taxon>
        <taxon>Bacillota</taxon>
        <taxon>Bacilli</taxon>
        <taxon>Lactobacillales</taxon>
        <taxon>Lactobacillaceae</taxon>
        <taxon>Dellaglioa</taxon>
    </lineage>
</organism>